<name>A0A1E3LVF7_9SPHN</name>
<evidence type="ECO:0000256" key="5">
    <source>
        <dbReference type="PROSITE-ProRule" id="PRU10100"/>
    </source>
</evidence>
<protein>
    <recommendedName>
        <fullName evidence="10">L-asparaginase</fullName>
    </recommendedName>
</protein>
<dbReference type="RefSeq" id="WP_069320463.1">
    <property type="nucleotide sequence ID" value="NZ_MDDS01000024.1"/>
</dbReference>
<dbReference type="PANTHER" id="PTHR11707:SF28">
    <property type="entry name" value="60 KDA LYSOPHOSPHOLIPASE"/>
    <property type="match status" value="1"/>
</dbReference>
<dbReference type="SMART" id="SM00870">
    <property type="entry name" value="Asparaginase"/>
    <property type="match status" value="1"/>
</dbReference>
<dbReference type="SUPFAM" id="SSF53774">
    <property type="entry name" value="Glutaminase/Asparaginase"/>
    <property type="match status" value="1"/>
</dbReference>
<dbReference type="SFLD" id="SFLDS00057">
    <property type="entry name" value="Glutaminase/Asparaginase"/>
    <property type="match status" value="1"/>
</dbReference>
<accession>A0A1E3LVF7</accession>
<dbReference type="PANTHER" id="PTHR11707">
    <property type="entry name" value="L-ASPARAGINASE"/>
    <property type="match status" value="1"/>
</dbReference>
<evidence type="ECO:0000256" key="2">
    <source>
        <dbReference type="ARBA" id="ARBA00022801"/>
    </source>
</evidence>
<dbReference type="PRINTS" id="PR00139">
    <property type="entry name" value="ASNGLNASE"/>
</dbReference>
<dbReference type="PROSITE" id="PS51732">
    <property type="entry name" value="ASN_GLN_ASE_3"/>
    <property type="match status" value="1"/>
</dbReference>
<dbReference type="InterPro" id="IPR027474">
    <property type="entry name" value="L-asparaginase_N"/>
</dbReference>
<keyword evidence="9" id="KW-1185">Reference proteome</keyword>
<keyword evidence="2" id="KW-0378">Hydrolase</keyword>
<dbReference type="Gene3D" id="3.40.50.40">
    <property type="match status" value="1"/>
</dbReference>
<evidence type="ECO:0000313" key="8">
    <source>
        <dbReference type="EMBL" id="ODP37742.1"/>
    </source>
</evidence>
<sequence length="321" mass="31994">MSSVVLIDAGGTIASLPDARGVLVAREGAAGLRDILAPELRVGVVERHAYSGLSEDMRFADAIGIVREIADAVAGGAQGVVVTHGTDTMEDVCFLADLFHGGDAPVLFTGAQRAASVPGCDGPANLHDAVAVARHPSARGIGAAIVFGGRILPARSARKLDSSGPEAFGPHGSTIGRADDHGVRFTATPRRAPAFALVDPEPAVEIAALGMGSRPALIEALMASGVRGLVVEGFGRGNVPGQLLPAIAKARAGGVLVGIATSCLGGGTAPSYASGAALADVGAIGAEDLSARKLRLLFAVALAGGADAATAEARVRGWLAA</sequence>
<dbReference type="CDD" id="cd08964">
    <property type="entry name" value="L-asparaginase_II"/>
    <property type="match status" value="1"/>
</dbReference>
<feature type="binding site" evidence="4">
    <location>
        <begin position="86"/>
        <end position="87"/>
    </location>
    <ligand>
        <name>substrate</name>
    </ligand>
</feature>
<gene>
    <name evidence="8" type="ORF">BFL28_01860</name>
</gene>
<evidence type="ECO:0000256" key="3">
    <source>
        <dbReference type="PIRSR" id="PIRSR001220-1"/>
    </source>
</evidence>
<comment type="caution">
    <text evidence="8">The sequence shown here is derived from an EMBL/GenBank/DDBJ whole genome shotgun (WGS) entry which is preliminary data.</text>
</comment>
<dbReference type="InterPro" id="IPR006034">
    <property type="entry name" value="Asparaginase/glutaminase-like"/>
</dbReference>
<feature type="active site" evidence="5">
    <location>
        <position position="86"/>
    </location>
</feature>
<evidence type="ECO:0000313" key="9">
    <source>
        <dbReference type="Proteomes" id="UP000094487"/>
    </source>
</evidence>
<dbReference type="InterPro" id="IPR036152">
    <property type="entry name" value="Asp/glu_Ase-like_sf"/>
</dbReference>
<dbReference type="AlphaFoldDB" id="A0A1E3LVF7"/>
<dbReference type="EMBL" id="MDDS01000024">
    <property type="protein sequence ID" value="ODP37742.1"/>
    <property type="molecule type" value="Genomic_DNA"/>
</dbReference>
<dbReference type="PIRSF" id="PIRSF001220">
    <property type="entry name" value="L-ASNase_gatD"/>
    <property type="match status" value="1"/>
</dbReference>
<feature type="active site" description="O-isoaspartyl threonine intermediate" evidence="3">
    <location>
        <position position="12"/>
    </location>
</feature>
<dbReference type="PROSITE" id="PS00917">
    <property type="entry name" value="ASN_GLN_ASE_2"/>
    <property type="match status" value="1"/>
</dbReference>
<dbReference type="Pfam" id="PF00710">
    <property type="entry name" value="Asparaginase"/>
    <property type="match status" value="1"/>
</dbReference>
<dbReference type="InterPro" id="IPR027473">
    <property type="entry name" value="L-asparaginase_C"/>
</dbReference>
<evidence type="ECO:0000259" key="6">
    <source>
        <dbReference type="Pfam" id="PF00710"/>
    </source>
</evidence>
<evidence type="ECO:0000256" key="1">
    <source>
        <dbReference type="ARBA" id="ARBA00010518"/>
    </source>
</evidence>
<proteinExistence type="inferred from homology"/>
<dbReference type="STRING" id="1888892.BFL28_01860"/>
<evidence type="ECO:0008006" key="10">
    <source>
        <dbReference type="Google" id="ProtNLM"/>
    </source>
</evidence>
<dbReference type="GO" id="GO:0004067">
    <property type="term" value="F:asparaginase activity"/>
    <property type="evidence" value="ECO:0007669"/>
    <property type="project" value="UniProtKB-UniRule"/>
</dbReference>
<evidence type="ECO:0000256" key="4">
    <source>
        <dbReference type="PIRSR" id="PIRSR001220-2"/>
    </source>
</evidence>
<dbReference type="Proteomes" id="UP000094487">
    <property type="component" value="Unassembled WGS sequence"/>
</dbReference>
<dbReference type="InterPro" id="IPR040919">
    <property type="entry name" value="Asparaginase_C"/>
</dbReference>
<feature type="domain" description="Asparaginase/glutaminase C-terminal" evidence="7">
    <location>
        <begin position="204"/>
        <end position="311"/>
    </location>
</feature>
<feature type="domain" description="L-asparaginase N-terminal" evidence="6">
    <location>
        <begin position="4"/>
        <end position="188"/>
    </location>
</feature>
<dbReference type="InterPro" id="IPR027475">
    <property type="entry name" value="Asparaginase/glutaminase_AS2"/>
</dbReference>
<feature type="binding site" evidence="4">
    <location>
        <position position="54"/>
    </location>
    <ligand>
        <name>substrate</name>
    </ligand>
</feature>
<dbReference type="GO" id="GO:0006528">
    <property type="term" value="P:asparagine metabolic process"/>
    <property type="evidence" value="ECO:0007669"/>
    <property type="project" value="InterPro"/>
</dbReference>
<dbReference type="PIRSF" id="PIRSF500176">
    <property type="entry name" value="L_ASNase"/>
    <property type="match status" value="1"/>
</dbReference>
<comment type="similarity">
    <text evidence="1">Belongs to the asparaginase 1 family.</text>
</comment>
<reference evidence="8 9" key="1">
    <citation type="submission" date="2016-08" db="EMBL/GenBank/DDBJ databases">
        <title>Draft genome of the agarase producing Sphingomonas sp. MCT13.</title>
        <authorList>
            <person name="D'Andrea M.M."/>
            <person name="Rossolini G.M."/>
            <person name="Thaller M.C."/>
        </authorList>
    </citation>
    <scope>NUCLEOTIDE SEQUENCE [LARGE SCALE GENOMIC DNA]</scope>
    <source>
        <strain evidence="8 9">MCT13</strain>
    </source>
</reference>
<dbReference type="InterPro" id="IPR004550">
    <property type="entry name" value="AsnASE_II"/>
</dbReference>
<evidence type="ECO:0000259" key="7">
    <source>
        <dbReference type="Pfam" id="PF17763"/>
    </source>
</evidence>
<dbReference type="InterPro" id="IPR037152">
    <property type="entry name" value="L-asparaginase_N_sf"/>
</dbReference>
<dbReference type="Pfam" id="PF17763">
    <property type="entry name" value="Asparaginase_C"/>
    <property type="match status" value="1"/>
</dbReference>
<organism evidence="8 9">
    <name type="scientific">Sphingomonas turrisvirgatae</name>
    <dbReference type="NCBI Taxonomy" id="1888892"/>
    <lineage>
        <taxon>Bacteria</taxon>
        <taxon>Pseudomonadati</taxon>
        <taxon>Pseudomonadota</taxon>
        <taxon>Alphaproteobacteria</taxon>
        <taxon>Sphingomonadales</taxon>
        <taxon>Sphingomonadaceae</taxon>
        <taxon>Sphingomonas</taxon>
    </lineage>
</organism>
<dbReference type="OrthoDB" id="9788068at2"/>
<dbReference type="Gene3D" id="3.40.50.1170">
    <property type="entry name" value="L-asparaginase, N-terminal domain"/>
    <property type="match status" value="1"/>
</dbReference>